<name>A0ABX1GKD6_9FLAO</name>
<comment type="caution">
    <text evidence="1">The sequence shown here is derived from an EMBL/GenBank/DDBJ whole genome shotgun (WGS) entry which is preliminary data.</text>
</comment>
<keyword evidence="2" id="KW-1185">Reference proteome</keyword>
<dbReference type="Proteomes" id="UP000718451">
    <property type="component" value="Unassembled WGS sequence"/>
</dbReference>
<sequence>MRFFGAIFIVFFCSSVINAQDGRSLLRGQVIYRGVNVPNEYVINTTTETSTITNEDGQFAIEVKIGDELVFTAVNYQYELVKITAEILQKNRLVVEVEEKVRELDEVTVSPEDQEKFVELKNEEFKEVEYEIDRGAEIENVAMSRTERGMRDGINFVNIFKALFKGQKNSEEDGIDLRVSDVLRTVYDDEFFLVDLRLPRDKIDAFLIYVDEKVPSKTLLRKENEFELLDFLVTESDNFRAELEEN</sequence>
<dbReference type="InterPro" id="IPR008969">
    <property type="entry name" value="CarboxyPept-like_regulatory"/>
</dbReference>
<dbReference type="SUPFAM" id="SSF49464">
    <property type="entry name" value="Carboxypeptidase regulatory domain-like"/>
    <property type="match status" value="1"/>
</dbReference>
<dbReference type="EMBL" id="JAAWWL010000001">
    <property type="protein sequence ID" value="NKI30324.1"/>
    <property type="molecule type" value="Genomic_DNA"/>
</dbReference>
<proteinExistence type="predicted"/>
<reference evidence="1 2" key="1">
    <citation type="submission" date="2020-04" db="EMBL/GenBank/DDBJ databases">
        <authorList>
            <person name="Yoon J."/>
        </authorList>
    </citation>
    <scope>NUCLEOTIDE SEQUENCE [LARGE SCALE GENOMIC DNA]</scope>
    <source>
        <strain evidence="1 2">DJ-13</strain>
    </source>
</reference>
<evidence type="ECO:0008006" key="3">
    <source>
        <dbReference type="Google" id="ProtNLM"/>
    </source>
</evidence>
<dbReference type="RefSeq" id="WP_168550580.1">
    <property type="nucleotide sequence ID" value="NZ_JAAWWL010000001.1"/>
</dbReference>
<accession>A0ABX1GKD6</accession>
<gene>
    <name evidence="1" type="ORF">HCU67_00090</name>
</gene>
<organism evidence="1 2">
    <name type="scientific">Croceivirga thetidis</name>
    <dbReference type="NCBI Taxonomy" id="2721623"/>
    <lineage>
        <taxon>Bacteria</taxon>
        <taxon>Pseudomonadati</taxon>
        <taxon>Bacteroidota</taxon>
        <taxon>Flavobacteriia</taxon>
        <taxon>Flavobacteriales</taxon>
        <taxon>Flavobacteriaceae</taxon>
        <taxon>Croceivirga</taxon>
    </lineage>
</organism>
<protein>
    <recommendedName>
        <fullName evidence="3">Carboxypeptidase-like regulatory domain-containing protein</fullName>
    </recommendedName>
</protein>
<evidence type="ECO:0000313" key="1">
    <source>
        <dbReference type="EMBL" id="NKI30324.1"/>
    </source>
</evidence>
<evidence type="ECO:0000313" key="2">
    <source>
        <dbReference type="Proteomes" id="UP000718451"/>
    </source>
</evidence>